<dbReference type="Gene3D" id="3.40.50.1110">
    <property type="entry name" value="SGNH hydrolase"/>
    <property type="match status" value="2"/>
</dbReference>
<evidence type="ECO:0000256" key="1">
    <source>
        <dbReference type="ARBA" id="ARBA00022801"/>
    </source>
</evidence>
<dbReference type="EMBL" id="FTMA01000005">
    <property type="protein sequence ID" value="SIQ99039.1"/>
    <property type="molecule type" value="Genomic_DNA"/>
</dbReference>
<keyword evidence="1" id="KW-0378">Hydrolase</keyword>
<dbReference type="InterPro" id="IPR013830">
    <property type="entry name" value="SGNH_hydro"/>
</dbReference>
<dbReference type="InterPro" id="IPR005181">
    <property type="entry name" value="SASA"/>
</dbReference>
<evidence type="ECO:0000313" key="4">
    <source>
        <dbReference type="EMBL" id="SIQ99039.1"/>
    </source>
</evidence>
<dbReference type="Proteomes" id="UP000186953">
    <property type="component" value="Unassembled WGS sequence"/>
</dbReference>
<protein>
    <submittedName>
        <fullName evidence="4">Sialate O-acetylesterase</fullName>
    </submittedName>
</protein>
<dbReference type="InterPro" id="IPR036514">
    <property type="entry name" value="SGNH_hydro_sf"/>
</dbReference>
<name>A0A1N6X9V0_9FLAO</name>
<dbReference type="SUPFAM" id="SSF52266">
    <property type="entry name" value="SGNH hydrolase"/>
    <property type="match status" value="2"/>
</dbReference>
<evidence type="ECO:0000313" key="5">
    <source>
        <dbReference type="Proteomes" id="UP000186953"/>
    </source>
</evidence>
<proteinExistence type="predicted"/>
<organism evidence="4 5">
    <name type="scientific">Maribacter ulvicola</name>
    <dbReference type="NCBI Taxonomy" id="228959"/>
    <lineage>
        <taxon>Bacteria</taxon>
        <taxon>Pseudomonadati</taxon>
        <taxon>Bacteroidota</taxon>
        <taxon>Flavobacteriia</taxon>
        <taxon>Flavobacteriales</taxon>
        <taxon>Flavobacteriaceae</taxon>
        <taxon>Maribacter</taxon>
    </lineage>
</organism>
<dbReference type="GO" id="GO:0005975">
    <property type="term" value="P:carbohydrate metabolic process"/>
    <property type="evidence" value="ECO:0007669"/>
    <property type="project" value="TreeGrafter"/>
</dbReference>
<gene>
    <name evidence="4" type="ORF">SAMN05421797_10541</name>
</gene>
<dbReference type="PANTHER" id="PTHR22901">
    <property type="entry name" value="SIALATE O-ACETYLESTERASE"/>
    <property type="match status" value="1"/>
</dbReference>
<dbReference type="Pfam" id="PF13472">
    <property type="entry name" value="Lipase_GDSL_2"/>
    <property type="match status" value="1"/>
</dbReference>
<dbReference type="STRING" id="228959.SAMN05421797_10541"/>
<evidence type="ECO:0000259" key="3">
    <source>
        <dbReference type="Pfam" id="PF13472"/>
    </source>
</evidence>
<dbReference type="AlphaFoldDB" id="A0A1N6X9V0"/>
<dbReference type="Pfam" id="PF03629">
    <property type="entry name" value="SASA"/>
    <property type="match status" value="1"/>
</dbReference>
<keyword evidence="5" id="KW-1185">Reference proteome</keyword>
<feature type="domain" description="SGNH hydrolase-type esterase" evidence="3">
    <location>
        <begin position="32"/>
        <end position="207"/>
    </location>
</feature>
<dbReference type="InterPro" id="IPR039329">
    <property type="entry name" value="SIAE"/>
</dbReference>
<feature type="domain" description="Sialate O-acetylesterase" evidence="2">
    <location>
        <begin position="488"/>
        <end position="586"/>
    </location>
</feature>
<evidence type="ECO:0000259" key="2">
    <source>
        <dbReference type="Pfam" id="PF03629"/>
    </source>
</evidence>
<accession>A0A1N6X9V0</accession>
<dbReference type="PANTHER" id="PTHR22901:SF0">
    <property type="entry name" value="SIALATE O-ACETYLESTERASE"/>
    <property type="match status" value="1"/>
</dbReference>
<sequence length="699" mass="78988">MNYFNGIMLRIVYLLILLVTFSMQSQKLKVACVGNSVTYGTRVEERERNAYPEQLQELLGNDYEVANFGYPGATALKQGHKPYWDNPIFEESKSFQPNLVVIHLGLNDQGNNNWPAHKEEFISDYLDLIQEYRNLPSSPEVIICKMSPSFSGHHWFEEGMRENYQEIQAKIDTIGKQAGAAVIDLQDPLYRFPEYYADDLHPAKEGATIIANKIYHFISENYDGLKLPLLYGENMVFQRNVPLVINGTANALDDITVRFNGEAKRTKVSQHGQWKVTYPAKEAGGPYKLNIKSKESGDASISKVYIGEVWLASGQSNMDFMLSKELHGSTILKDSTNSNIFLFSMDGKAHPSNHTFSKEELLNCNAKDYFRSSGWSNNPDSIMENFSAIAYSFAYNLQKELKVPIGIVCNAVGGATTQSWISREAMETTHETISLLNDTNLNPLVQPWVSERKVKNLSNMKDFGVKARHPFDPTMLFDAGIYPIKDFPIKGVLWYQGESNAEREELHSKLFKMLVADWRNHWNNPDLAFNFVQLSSIERPNWGVFRDSQRRLLSIPNTGMAVSSDVGHPTNVHPKAKWILGKRLSNIALAKNYGINVPYSGPLLDFVNVKSKVLEVHFSHAEGLRTSDGKAVLDIEIAGTDKVFVKAEAQIDNNVLRIWSEQIKNPRYVRYGYSSYTNGNLINKHGFPASTFSNLGMVD</sequence>
<reference evidence="5" key="1">
    <citation type="submission" date="2017-01" db="EMBL/GenBank/DDBJ databases">
        <authorList>
            <person name="Varghese N."/>
            <person name="Submissions S."/>
        </authorList>
    </citation>
    <scope>NUCLEOTIDE SEQUENCE [LARGE SCALE GENOMIC DNA]</scope>
    <source>
        <strain evidence="5">DSM 15366</strain>
    </source>
</reference>
<dbReference type="GO" id="GO:0001681">
    <property type="term" value="F:sialate O-acetylesterase activity"/>
    <property type="evidence" value="ECO:0007669"/>
    <property type="project" value="InterPro"/>
</dbReference>